<keyword evidence="5" id="KW-0274">FAD</keyword>
<name>A0AAP0FUA7_9ASPA</name>
<feature type="domain" description="Prenylcysteine lyase" evidence="9">
    <location>
        <begin position="165"/>
        <end position="495"/>
    </location>
</feature>
<dbReference type="Pfam" id="PF07156">
    <property type="entry name" value="Prenylcys_lyase"/>
    <property type="match status" value="1"/>
</dbReference>
<dbReference type="InterPro" id="IPR017046">
    <property type="entry name" value="Prenylcysteine_Oxase1"/>
</dbReference>
<comment type="similarity">
    <text evidence="2">Belongs to the prenylcysteine oxidase family.</text>
</comment>
<evidence type="ECO:0000313" key="11">
    <source>
        <dbReference type="Proteomes" id="UP001418222"/>
    </source>
</evidence>
<feature type="signal peptide" evidence="8">
    <location>
        <begin position="1"/>
        <end position="23"/>
    </location>
</feature>
<keyword evidence="6" id="KW-0560">Oxidoreductase</keyword>
<evidence type="ECO:0000259" key="9">
    <source>
        <dbReference type="Pfam" id="PF07156"/>
    </source>
</evidence>
<dbReference type="InterPro" id="IPR010795">
    <property type="entry name" value="Prenylcys_lyase"/>
</dbReference>
<evidence type="ECO:0000256" key="7">
    <source>
        <dbReference type="ARBA" id="ARBA00023180"/>
    </source>
</evidence>
<dbReference type="AlphaFoldDB" id="A0AAP0FUA7"/>
<evidence type="ECO:0000313" key="10">
    <source>
        <dbReference type="EMBL" id="KAK8916048.1"/>
    </source>
</evidence>
<reference evidence="10 11" key="1">
    <citation type="journal article" date="2022" name="Nat. Plants">
        <title>Genomes of leafy and leafless Platanthera orchids illuminate the evolution of mycoheterotrophy.</title>
        <authorList>
            <person name="Li M.H."/>
            <person name="Liu K.W."/>
            <person name="Li Z."/>
            <person name="Lu H.C."/>
            <person name="Ye Q.L."/>
            <person name="Zhang D."/>
            <person name="Wang J.Y."/>
            <person name="Li Y.F."/>
            <person name="Zhong Z.M."/>
            <person name="Liu X."/>
            <person name="Yu X."/>
            <person name="Liu D.K."/>
            <person name="Tu X.D."/>
            <person name="Liu B."/>
            <person name="Hao Y."/>
            <person name="Liao X.Y."/>
            <person name="Jiang Y.T."/>
            <person name="Sun W.H."/>
            <person name="Chen J."/>
            <person name="Chen Y.Q."/>
            <person name="Ai Y."/>
            <person name="Zhai J.W."/>
            <person name="Wu S.S."/>
            <person name="Zhou Z."/>
            <person name="Hsiao Y.Y."/>
            <person name="Wu W.L."/>
            <person name="Chen Y.Y."/>
            <person name="Lin Y.F."/>
            <person name="Hsu J.L."/>
            <person name="Li C.Y."/>
            <person name="Wang Z.W."/>
            <person name="Zhao X."/>
            <person name="Zhong W.Y."/>
            <person name="Ma X.K."/>
            <person name="Ma L."/>
            <person name="Huang J."/>
            <person name="Chen G.Z."/>
            <person name="Huang M.Z."/>
            <person name="Huang L."/>
            <person name="Peng D.H."/>
            <person name="Luo Y.B."/>
            <person name="Zou S.Q."/>
            <person name="Chen S.P."/>
            <person name="Lan S."/>
            <person name="Tsai W.C."/>
            <person name="Van de Peer Y."/>
            <person name="Liu Z.J."/>
        </authorList>
    </citation>
    <scope>NUCLEOTIDE SEQUENCE [LARGE SCALE GENOMIC DNA]</scope>
    <source>
        <strain evidence="10">Lor287</strain>
    </source>
</reference>
<evidence type="ECO:0000256" key="3">
    <source>
        <dbReference type="ARBA" id="ARBA00022630"/>
    </source>
</evidence>
<evidence type="ECO:0000256" key="5">
    <source>
        <dbReference type="ARBA" id="ARBA00022827"/>
    </source>
</evidence>
<keyword evidence="7" id="KW-0325">Glycoprotein</keyword>
<dbReference type="SUPFAM" id="SSF51905">
    <property type="entry name" value="FAD/NAD(P)-binding domain"/>
    <property type="match status" value="1"/>
</dbReference>
<dbReference type="EMBL" id="JBBWWQ010000020">
    <property type="protein sequence ID" value="KAK8916048.1"/>
    <property type="molecule type" value="Genomic_DNA"/>
</dbReference>
<gene>
    <name evidence="10" type="primary">FLCY</name>
    <name evidence="10" type="ORF">KSP39_PZI023261</name>
</gene>
<evidence type="ECO:0000256" key="8">
    <source>
        <dbReference type="SAM" id="SignalP"/>
    </source>
</evidence>
<dbReference type="FunFam" id="3.50.50.60:FF:000430">
    <property type="entry name" value="Farnesylcysteine lyase"/>
    <property type="match status" value="1"/>
</dbReference>
<dbReference type="GO" id="GO:0016829">
    <property type="term" value="F:lyase activity"/>
    <property type="evidence" value="ECO:0007669"/>
    <property type="project" value="UniProtKB-KW"/>
</dbReference>
<feature type="chain" id="PRO_5043035620" evidence="8">
    <location>
        <begin position="24"/>
        <end position="514"/>
    </location>
</feature>
<keyword evidence="10" id="KW-0456">Lyase</keyword>
<dbReference type="PANTHER" id="PTHR15944:SF0">
    <property type="entry name" value="PRENYLCYSTEINE LYASE DOMAIN-CONTAINING PROTEIN"/>
    <property type="match status" value="1"/>
</dbReference>
<comment type="cofactor">
    <cofactor evidence="1">
        <name>FAD</name>
        <dbReference type="ChEBI" id="CHEBI:57692"/>
    </cofactor>
</comment>
<sequence length="514" mass="56649">MAPSKARRLLLLLLARLFFAAAAEPPVAPTAQVCVVGAGISGASLTYFLKQYSCSSVNAPCLNDIHLLERRNTAGGRTATVTISGDTFEAGASIIHPKNFHAVRFASLLGLHSTSESSEFESDRNASVSSSSSSSWFGIWDGSRFLFKTLPPPPPSSSAVYRRIHSFINALLVFRRYGLSLFRMNRFVNNMIENFLLYYKDFESRPVFETVEEMLKWSGLYGKTRRTLKEELLDAGVSPLLISELVTVITRINYGQDISISGLAGAVSLAGSDDGLWSVDGGNWQLAAGLINYSNASLHLNEEIISVTYDEVNNYVLGTANGTVYNCGITVIATPLDELNILFSPPVSIPSRRLQHTFTTFVRGLLNPKYFSLSHASEIPNLVGTVEVPEVPFSSISVLKKYGAEDMSYKIFSRAPMHDSLLDEIFSTRKETVRIDWAAYPHFEAPETFSPIILDGKHLYYINSFENAASTIETGAVAAENVARLIVSRLSGEQRNSPAKKIRSKDRDLPHHEL</sequence>
<proteinExistence type="inferred from homology"/>
<dbReference type="Proteomes" id="UP001418222">
    <property type="component" value="Unassembled WGS sequence"/>
</dbReference>
<evidence type="ECO:0000256" key="1">
    <source>
        <dbReference type="ARBA" id="ARBA00001974"/>
    </source>
</evidence>
<evidence type="ECO:0000256" key="6">
    <source>
        <dbReference type="ARBA" id="ARBA00023002"/>
    </source>
</evidence>
<organism evidence="10 11">
    <name type="scientific">Platanthera zijinensis</name>
    <dbReference type="NCBI Taxonomy" id="2320716"/>
    <lineage>
        <taxon>Eukaryota</taxon>
        <taxon>Viridiplantae</taxon>
        <taxon>Streptophyta</taxon>
        <taxon>Embryophyta</taxon>
        <taxon>Tracheophyta</taxon>
        <taxon>Spermatophyta</taxon>
        <taxon>Magnoliopsida</taxon>
        <taxon>Liliopsida</taxon>
        <taxon>Asparagales</taxon>
        <taxon>Orchidaceae</taxon>
        <taxon>Orchidoideae</taxon>
        <taxon>Orchideae</taxon>
        <taxon>Orchidinae</taxon>
        <taxon>Platanthera</taxon>
    </lineage>
</organism>
<dbReference type="GO" id="GO:0030328">
    <property type="term" value="P:prenylcysteine catabolic process"/>
    <property type="evidence" value="ECO:0007669"/>
    <property type="project" value="InterPro"/>
</dbReference>
<evidence type="ECO:0000256" key="4">
    <source>
        <dbReference type="ARBA" id="ARBA00022729"/>
    </source>
</evidence>
<dbReference type="InterPro" id="IPR036188">
    <property type="entry name" value="FAD/NAD-bd_sf"/>
</dbReference>
<dbReference type="Pfam" id="PF13450">
    <property type="entry name" value="NAD_binding_8"/>
    <property type="match status" value="1"/>
</dbReference>
<dbReference type="Gene3D" id="3.50.50.60">
    <property type="entry name" value="FAD/NAD(P)-binding domain"/>
    <property type="match status" value="1"/>
</dbReference>
<dbReference type="GO" id="GO:0001735">
    <property type="term" value="F:prenylcysteine oxidase activity"/>
    <property type="evidence" value="ECO:0007669"/>
    <property type="project" value="InterPro"/>
</dbReference>
<keyword evidence="4 8" id="KW-0732">Signal</keyword>
<protein>
    <submittedName>
        <fullName evidence="10">Farnesylcysteine lyase</fullName>
    </submittedName>
</protein>
<comment type="caution">
    <text evidence="10">The sequence shown here is derived from an EMBL/GenBank/DDBJ whole genome shotgun (WGS) entry which is preliminary data.</text>
</comment>
<evidence type="ECO:0000256" key="2">
    <source>
        <dbReference type="ARBA" id="ARBA00009967"/>
    </source>
</evidence>
<accession>A0AAP0FUA7</accession>
<keyword evidence="11" id="KW-1185">Reference proteome</keyword>
<dbReference type="PANTHER" id="PTHR15944">
    <property type="entry name" value="FARNESYLCYSTEINE LYASE"/>
    <property type="match status" value="1"/>
</dbReference>
<dbReference type="GO" id="GO:0030327">
    <property type="term" value="P:prenylated protein catabolic process"/>
    <property type="evidence" value="ECO:0007669"/>
    <property type="project" value="TreeGrafter"/>
</dbReference>
<keyword evidence="3" id="KW-0285">Flavoprotein</keyword>